<dbReference type="InterPro" id="IPR013509">
    <property type="entry name" value="RNR_lsu_N"/>
</dbReference>
<dbReference type="SUPFAM" id="SSF51998">
    <property type="entry name" value="PFL-like glycyl radical enzymes"/>
    <property type="match status" value="1"/>
</dbReference>
<dbReference type="GO" id="GO:0004748">
    <property type="term" value="F:ribonucleoside-diphosphate reductase activity, thioredoxin disulfide as acceptor"/>
    <property type="evidence" value="ECO:0007669"/>
    <property type="project" value="UniProtKB-EC"/>
</dbReference>
<organism evidence="11 12">
    <name type="scientific">Operophtera brumata</name>
    <name type="common">Winter moth</name>
    <name type="synonym">Phalaena brumata</name>
    <dbReference type="NCBI Taxonomy" id="104452"/>
    <lineage>
        <taxon>Eukaryota</taxon>
        <taxon>Metazoa</taxon>
        <taxon>Ecdysozoa</taxon>
        <taxon>Arthropoda</taxon>
        <taxon>Hexapoda</taxon>
        <taxon>Insecta</taxon>
        <taxon>Pterygota</taxon>
        <taxon>Neoptera</taxon>
        <taxon>Endopterygota</taxon>
        <taxon>Lepidoptera</taxon>
        <taxon>Glossata</taxon>
        <taxon>Ditrysia</taxon>
        <taxon>Geometroidea</taxon>
        <taxon>Geometridae</taxon>
        <taxon>Larentiinae</taxon>
        <taxon>Operophtera</taxon>
    </lineage>
</organism>
<reference evidence="11 12" key="1">
    <citation type="journal article" date="2015" name="Genome Biol. Evol.">
        <title>The genome of winter moth (Operophtera brumata) provides a genomic perspective on sexual dimorphism and phenology.</title>
        <authorList>
            <person name="Derks M.F."/>
            <person name="Smit S."/>
            <person name="Salis L."/>
            <person name="Schijlen E."/>
            <person name="Bossers A."/>
            <person name="Mateman C."/>
            <person name="Pijl A.S."/>
            <person name="de Ridder D."/>
            <person name="Groenen M.A."/>
            <person name="Visser M.E."/>
            <person name="Megens H.J."/>
        </authorList>
    </citation>
    <scope>NUCLEOTIDE SEQUENCE [LARGE SCALE GENOMIC DNA]</scope>
    <source>
        <strain evidence="11">WM2013NL</strain>
        <tissue evidence="11">Head and thorax</tissue>
    </source>
</reference>
<comment type="subunit">
    <text evidence="2">Heterodimer of a large and a small subunit.</text>
</comment>
<dbReference type="InterPro" id="IPR039718">
    <property type="entry name" value="Rrm1"/>
</dbReference>
<dbReference type="PRINTS" id="PR01183">
    <property type="entry name" value="RIBORDTASEM1"/>
</dbReference>
<dbReference type="Proteomes" id="UP000037510">
    <property type="component" value="Unassembled WGS sequence"/>
</dbReference>
<evidence type="ECO:0000256" key="9">
    <source>
        <dbReference type="RuleBase" id="RU003410"/>
    </source>
</evidence>
<dbReference type="PROSITE" id="PS00089">
    <property type="entry name" value="RIBORED_LARGE"/>
    <property type="match status" value="1"/>
</dbReference>
<dbReference type="UniPathway" id="UPA00326"/>
<name>A0A0L7LIQ0_OPEBR</name>
<dbReference type="GO" id="GO:0005971">
    <property type="term" value="C:ribonucleoside-diphosphate reductase complex"/>
    <property type="evidence" value="ECO:0007669"/>
    <property type="project" value="TreeGrafter"/>
</dbReference>
<keyword evidence="12" id="KW-1185">Reference proteome</keyword>
<keyword evidence="8 9" id="KW-0215">Deoxyribonucleotide synthesis</keyword>
<evidence type="ECO:0000256" key="8">
    <source>
        <dbReference type="ARBA" id="ARBA00023116"/>
    </source>
</evidence>
<evidence type="ECO:0000256" key="2">
    <source>
        <dbReference type="ARBA" id="ARBA00011771"/>
    </source>
</evidence>
<dbReference type="Pfam" id="PF00317">
    <property type="entry name" value="Ribonuc_red_lgN"/>
    <property type="match status" value="1"/>
</dbReference>
<comment type="catalytic activity">
    <reaction evidence="9">
        <text>a 2'-deoxyribonucleoside 5'-diphosphate + [thioredoxin]-disulfide + H2O = a ribonucleoside 5'-diphosphate + [thioredoxin]-dithiol</text>
        <dbReference type="Rhea" id="RHEA:23252"/>
        <dbReference type="Rhea" id="RHEA-COMP:10698"/>
        <dbReference type="Rhea" id="RHEA-COMP:10700"/>
        <dbReference type="ChEBI" id="CHEBI:15377"/>
        <dbReference type="ChEBI" id="CHEBI:29950"/>
        <dbReference type="ChEBI" id="CHEBI:50058"/>
        <dbReference type="ChEBI" id="CHEBI:57930"/>
        <dbReference type="ChEBI" id="CHEBI:73316"/>
        <dbReference type="EC" id="1.17.4.1"/>
    </reaction>
</comment>
<keyword evidence="7 9" id="KW-0560">Oxidoreductase</keyword>
<evidence type="ECO:0000256" key="6">
    <source>
        <dbReference type="ARBA" id="ARBA00022840"/>
    </source>
</evidence>
<comment type="caution">
    <text evidence="11">The sequence shown here is derived from an EMBL/GenBank/DDBJ whole genome shotgun (WGS) entry which is preliminary data.</text>
</comment>
<dbReference type="PANTHER" id="PTHR11573">
    <property type="entry name" value="RIBONUCLEOSIDE-DIPHOSPHATE REDUCTASE LARGE CHAIN"/>
    <property type="match status" value="1"/>
</dbReference>
<keyword evidence="4" id="KW-0021">Allosteric enzyme</keyword>
<evidence type="ECO:0000256" key="3">
    <source>
        <dbReference type="ARBA" id="ARBA00012274"/>
    </source>
</evidence>
<keyword evidence="6" id="KW-0067">ATP-binding</keyword>
<evidence type="ECO:0000313" key="12">
    <source>
        <dbReference type="Proteomes" id="UP000037510"/>
    </source>
</evidence>
<gene>
    <name evidence="11" type="ORF">OBRU01_07737</name>
</gene>
<accession>A0A0L7LIQ0</accession>
<feature type="domain" description="Ribonucleotide reductase large subunit" evidence="10">
    <location>
        <begin position="482"/>
        <end position="504"/>
    </location>
</feature>
<sequence>MTTNHPDYAILAARLAISNLHKETKKHFSERLNSAIVYDRDFEYNYFGFKTLERSYLLKIDNKVAERPQHMLMRVSIGIHGEDIDSAINTYNLLSEKYFTHASPTLFSAATPRPQLSSCFLIAMKDDSIEGIYDTLKHCALISKSAGGIGVHVHCIRAKGSYIAGTNGVSNGLVPMLRVYNNTARYVDQGGNKRPGAFAVYLEPWHADIFEFLDLKKNTGKEEVRARELFYGLWIPDLFMKRVESNGEWSLMCPHDCPGLADCWGDEFEKLYERYEQEKRYVRQVRAQVLWKAIIEAQVETGTPYMLYKDACNSKSNQKNLGTIKCSNLCTEIVEYTSPDEVAVCNLASVALNRFVNDDKTYNFEKLKEVTKIVVQNLNKIIEVNFYPIPEAKNSNMRHRPIGIGVQGLADAFVLMRIPYESEAAIKLNQQIFETIYYGALEASCELAEKIGVYETYPGCPVSQGILQYDMWNKTPTDLWDWGALKEKIAKHGLRNSLLLAPMPTASTAQILGNNESFEPFTSNIYQRRVLSGEFQVVNHHLLRDLTEADLWDEDMKNLIIHNNGSVQNIEAIPKEIRELYKTVWEISVKTSIQMAADRGAFIDQSQSFNIHVAEPNYGKLTSIHFHAWKMGLKTGMYYLRTKPAANAIQFTVDKSKVKGNVVNGKSNDDANMAAITCSLQNKDECISCGS</sequence>
<evidence type="ECO:0000256" key="4">
    <source>
        <dbReference type="ARBA" id="ARBA00022533"/>
    </source>
</evidence>
<dbReference type="NCBIfam" id="TIGR02506">
    <property type="entry name" value="NrdE_NrdA"/>
    <property type="match status" value="1"/>
</dbReference>
<dbReference type="InterPro" id="IPR008926">
    <property type="entry name" value="RNR_R1-su_N"/>
</dbReference>
<protein>
    <recommendedName>
        <fullName evidence="3 9">Ribonucleoside-diphosphate reductase</fullName>
        <ecNumber evidence="3 9">1.17.4.1</ecNumber>
    </recommendedName>
</protein>
<dbReference type="FunFam" id="3.20.70.20:FF:000010">
    <property type="entry name" value="Ribonucleoside-diphosphate reductase"/>
    <property type="match status" value="1"/>
</dbReference>
<comment type="similarity">
    <text evidence="1 9">Belongs to the ribonucleoside diphosphate reductase large chain family.</text>
</comment>
<evidence type="ECO:0000256" key="1">
    <source>
        <dbReference type="ARBA" id="ARBA00010406"/>
    </source>
</evidence>
<proteinExistence type="inferred from homology"/>
<feature type="non-terminal residue" evidence="11">
    <location>
        <position position="691"/>
    </location>
</feature>
<dbReference type="InterPro" id="IPR013346">
    <property type="entry name" value="NrdE_NrdA_C"/>
</dbReference>
<dbReference type="Pfam" id="PF02867">
    <property type="entry name" value="Ribonuc_red_lgC"/>
    <property type="match status" value="1"/>
</dbReference>
<dbReference type="EMBL" id="JTDY01000955">
    <property type="protein sequence ID" value="KOB75290.1"/>
    <property type="molecule type" value="Genomic_DNA"/>
</dbReference>
<evidence type="ECO:0000256" key="7">
    <source>
        <dbReference type="ARBA" id="ARBA00023002"/>
    </source>
</evidence>
<dbReference type="STRING" id="104452.A0A0L7LIQ0"/>
<evidence type="ECO:0000259" key="10">
    <source>
        <dbReference type="PROSITE" id="PS00089"/>
    </source>
</evidence>
<dbReference type="InterPro" id="IPR000788">
    <property type="entry name" value="RNR_lg_C"/>
</dbReference>
<comment type="function">
    <text evidence="9">Provides the precursors necessary for DNA synthesis. Catalyzes the biosynthesis of deoxyribonucleotides from the corresponding ribonucleotides.</text>
</comment>
<dbReference type="Gene3D" id="3.20.70.20">
    <property type="match status" value="1"/>
</dbReference>
<dbReference type="GO" id="GO:0009263">
    <property type="term" value="P:deoxyribonucleotide biosynthetic process"/>
    <property type="evidence" value="ECO:0007669"/>
    <property type="project" value="UniProtKB-KW"/>
</dbReference>
<dbReference type="SUPFAM" id="SSF48168">
    <property type="entry name" value="R1 subunit of ribonucleotide reductase, N-terminal domain"/>
    <property type="match status" value="1"/>
</dbReference>
<dbReference type="AlphaFoldDB" id="A0A0L7LIQ0"/>
<dbReference type="GO" id="GO:0005524">
    <property type="term" value="F:ATP binding"/>
    <property type="evidence" value="ECO:0007669"/>
    <property type="project" value="UniProtKB-KW"/>
</dbReference>
<evidence type="ECO:0000256" key="5">
    <source>
        <dbReference type="ARBA" id="ARBA00022741"/>
    </source>
</evidence>
<dbReference type="PANTHER" id="PTHR11573:SF6">
    <property type="entry name" value="RIBONUCLEOSIDE-DIPHOSPHATE REDUCTASE LARGE SUBUNIT"/>
    <property type="match status" value="1"/>
</dbReference>
<dbReference type="CDD" id="cd01679">
    <property type="entry name" value="RNR_I"/>
    <property type="match status" value="1"/>
</dbReference>
<keyword evidence="5" id="KW-0547">Nucleotide-binding</keyword>
<evidence type="ECO:0000313" key="11">
    <source>
        <dbReference type="EMBL" id="KOB75290.1"/>
    </source>
</evidence>
<feature type="non-terminal residue" evidence="11">
    <location>
        <position position="1"/>
    </location>
</feature>
<dbReference type="EC" id="1.17.4.1" evidence="3 9"/>